<evidence type="ECO:0000256" key="1">
    <source>
        <dbReference type="SAM" id="Phobius"/>
    </source>
</evidence>
<feature type="transmembrane region" description="Helical" evidence="1">
    <location>
        <begin position="16"/>
        <end position="38"/>
    </location>
</feature>
<dbReference type="Proteomes" id="UP000236731">
    <property type="component" value="Unassembled WGS sequence"/>
</dbReference>
<gene>
    <name evidence="2" type="ORF">SAMN05421877_102142</name>
</gene>
<keyword evidence="1" id="KW-0812">Transmembrane</keyword>
<organism evidence="2 3">
    <name type="scientific">Sphingobacterium lactis</name>
    <dbReference type="NCBI Taxonomy" id="797291"/>
    <lineage>
        <taxon>Bacteria</taxon>
        <taxon>Pseudomonadati</taxon>
        <taxon>Bacteroidota</taxon>
        <taxon>Sphingobacteriia</taxon>
        <taxon>Sphingobacteriales</taxon>
        <taxon>Sphingobacteriaceae</taxon>
        <taxon>Sphingobacterium</taxon>
    </lineage>
</organism>
<accession>A0A1H5U2I5</accession>
<dbReference type="PANTHER" id="PTHR21180:SF32">
    <property type="entry name" value="ENDONUCLEASE_EXONUCLEASE_PHOSPHATASE FAMILY DOMAIN-CONTAINING PROTEIN 1"/>
    <property type="match status" value="1"/>
</dbReference>
<dbReference type="InterPro" id="IPR010994">
    <property type="entry name" value="RuvA_2-like"/>
</dbReference>
<protein>
    <submittedName>
        <fullName evidence="2">DNA uptake protein ComE</fullName>
    </submittedName>
</protein>
<keyword evidence="1" id="KW-1133">Transmembrane helix</keyword>
<dbReference type="AlphaFoldDB" id="A0A1H5U2I5"/>
<dbReference type="SUPFAM" id="SSF47781">
    <property type="entry name" value="RuvA domain 2-like"/>
    <property type="match status" value="3"/>
</dbReference>
<dbReference type="InterPro" id="IPR051675">
    <property type="entry name" value="Endo/Exo/Phosphatase_dom_1"/>
</dbReference>
<dbReference type="Pfam" id="PF12836">
    <property type="entry name" value="HHH_3"/>
    <property type="match status" value="3"/>
</dbReference>
<dbReference type="GO" id="GO:0015627">
    <property type="term" value="C:type II protein secretion system complex"/>
    <property type="evidence" value="ECO:0007669"/>
    <property type="project" value="TreeGrafter"/>
</dbReference>
<keyword evidence="1" id="KW-0472">Membrane</keyword>
<dbReference type="RefSeq" id="WP_103905170.1">
    <property type="nucleotide sequence ID" value="NZ_CP049246.1"/>
</dbReference>
<sequence>MKKLFAYFSMNRKEQLGVMVLLFLMCISILLNLLFPILRPPKPMSYQIVQLANEVDSVAKLKETTSYGLKSNAKTRKAPQYVKFDPNTLPLAGWVAMGLSERQAAAVIKYRERGGKFNRPEDLAKMYTISPENFQAMLPYIDIAKSNDLPPSPEGFTKPSFPSYPKKDTKVIIDINRADTSEWMMLRGIGPGFSRRIVKYRGQLGGFVAVDQLAEVYGLPPETLEQIRPQLMLTEENIQQLKINELSAMELAKHPYVRLKDAKTIVNYRQHHGPFQSMTDLQKILSLDAAFFRKIELYLDFEN</sequence>
<dbReference type="GO" id="GO:0015628">
    <property type="term" value="P:protein secretion by the type II secretion system"/>
    <property type="evidence" value="ECO:0007669"/>
    <property type="project" value="TreeGrafter"/>
</dbReference>
<evidence type="ECO:0000313" key="3">
    <source>
        <dbReference type="Proteomes" id="UP000236731"/>
    </source>
</evidence>
<reference evidence="3" key="1">
    <citation type="submission" date="2016-10" db="EMBL/GenBank/DDBJ databases">
        <authorList>
            <person name="Varghese N."/>
            <person name="Submissions S."/>
        </authorList>
    </citation>
    <scope>NUCLEOTIDE SEQUENCE [LARGE SCALE GENOMIC DNA]</scope>
    <source>
        <strain evidence="3">DSM 22361</strain>
    </source>
</reference>
<dbReference type="EMBL" id="FNUT01000002">
    <property type="protein sequence ID" value="SEF68628.1"/>
    <property type="molecule type" value="Genomic_DNA"/>
</dbReference>
<evidence type="ECO:0000313" key="2">
    <source>
        <dbReference type="EMBL" id="SEF68628.1"/>
    </source>
</evidence>
<dbReference type="PANTHER" id="PTHR21180">
    <property type="entry name" value="ENDONUCLEASE/EXONUCLEASE/PHOSPHATASE FAMILY DOMAIN-CONTAINING PROTEIN 1"/>
    <property type="match status" value="1"/>
</dbReference>
<proteinExistence type="predicted"/>
<name>A0A1H5U2I5_9SPHI</name>
<dbReference type="Gene3D" id="1.10.150.280">
    <property type="entry name" value="AF1531-like domain"/>
    <property type="match status" value="2"/>
</dbReference>
<dbReference type="Gene3D" id="1.10.150.320">
    <property type="entry name" value="Photosystem II 12 kDa extrinsic protein"/>
    <property type="match status" value="1"/>
</dbReference>
<keyword evidence="3" id="KW-1185">Reference proteome</keyword>